<dbReference type="RefSeq" id="WP_096806098.1">
    <property type="nucleotide sequence ID" value="NZ_CP022196.1"/>
</dbReference>
<protein>
    <submittedName>
        <fullName evidence="3">Uncharacterized protein</fullName>
    </submittedName>
</protein>
<gene>
    <name evidence="3" type="ORF">CEW89_12370</name>
</gene>
<dbReference type="AlphaFoldDB" id="A0A291GD28"/>
<reference evidence="3 4" key="1">
    <citation type="submission" date="2017-06" db="EMBL/GenBank/DDBJ databases">
        <title>Celeribacter sp. TSPH2 complete genome sequence.</title>
        <authorList>
            <person name="Woo J.-H."/>
            <person name="Kim H.-S."/>
        </authorList>
    </citation>
    <scope>NUCLEOTIDE SEQUENCE [LARGE SCALE GENOMIC DNA]</scope>
    <source>
        <strain evidence="3 4">TSPH2</strain>
    </source>
</reference>
<evidence type="ECO:0000259" key="2">
    <source>
        <dbReference type="Pfam" id="PF24409"/>
    </source>
</evidence>
<dbReference type="Proteomes" id="UP000217935">
    <property type="component" value="Chromosome"/>
</dbReference>
<feature type="domain" description="PRTase-CE" evidence="1">
    <location>
        <begin position="57"/>
        <end position="329"/>
    </location>
</feature>
<proteinExistence type="predicted"/>
<dbReference type="Pfam" id="PF24390">
    <property type="entry name" value="PRTase-CE"/>
    <property type="match status" value="1"/>
</dbReference>
<evidence type="ECO:0000313" key="4">
    <source>
        <dbReference type="Proteomes" id="UP000217935"/>
    </source>
</evidence>
<keyword evidence="4" id="KW-1185">Reference proteome</keyword>
<evidence type="ECO:0000259" key="1">
    <source>
        <dbReference type="Pfam" id="PF24390"/>
    </source>
</evidence>
<organism evidence="3 4">
    <name type="scientific">Celeribacter ethanolicus</name>
    <dbReference type="NCBI Taxonomy" id="1758178"/>
    <lineage>
        <taxon>Bacteria</taxon>
        <taxon>Pseudomonadati</taxon>
        <taxon>Pseudomonadota</taxon>
        <taxon>Alphaproteobacteria</taxon>
        <taxon>Rhodobacterales</taxon>
        <taxon>Roseobacteraceae</taxon>
        <taxon>Celeribacter</taxon>
    </lineage>
</organism>
<dbReference type="InterPro" id="IPR057055">
    <property type="entry name" value="wHTH-PRTase_assoc"/>
</dbReference>
<dbReference type="EMBL" id="CP022196">
    <property type="protein sequence ID" value="ATG48289.1"/>
    <property type="molecule type" value="Genomic_DNA"/>
</dbReference>
<accession>A0A291GD28</accession>
<dbReference type="Pfam" id="PF24409">
    <property type="entry name" value="wHTH-PRTase_assc"/>
    <property type="match status" value="1"/>
</dbReference>
<sequence length="465" mass="52688">MALPPRERGDRRNAFLAAEILIGLGFEKRIQKMSLENSKSSDQPNARKLIYTQQATIWLDQFEPLDQETAKLLLNSLTLVSHNEFRRNLETLIVESSNELDGPVALYAVREMKKEIEEGAWDGPVIPFFDQVSLSDDGKSINAVDATSDQGSEAIVAQIIRQLSRAHPDKLLNHPSREELRVRKCDSLMFVDDYVGSGRRVSEFIEAFWRDKTIISWLSSKHIKIQVVAYSGTEHGIRSLRRLRARPELKIHRDSPTFSTLPINLERRQALSDLCEKYGRRALKTRKHFWWGFKQGMSSLVFEHGCPNNTPAILWDPDDKNGKWVGVFPNRTVGTTTASVFPPEIMRGDAIQTLRDVGQTRLAKSGALMRRGELGVLILVILGIIAKGQRKRAVICYATGLSSKECEAVISKCIKWQFLTPERRITPRGLSELTAAKRMSFSPQGFLAVGSDYYYPRQLRAVTYD</sequence>
<dbReference type="KEGG" id="ceh:CEW89_12370"/>
<evidence type="ECO:0000313" key="3">
    <source>
        <dbReference type="EMBL" id="ATG48289.1"/>
    </source>
</evidence>
<feature type="domain" description="PRTase associated wHTH" evidence="2">
    <location>
        <begin position="379"/>
        <end position="461"/>
    </location>
</feature>
<dbReference type="OrthoDB" id="4288730at2"/>
<name>A0A291GD28_9RHOB</name>
<dbReference type="InterPro" id="IPR056920">
    <property type="entry name" value="PRTase-CE"/>
</dbReference>